<reference evidence="1" key="1">
    <citation type="journal article" date="2021" name="New Phytol.">
        <title>Evolutionary innovations through gain and loss of genes in the ectomycorrhizal Boletales.</title>
        <authorList>
            <person name="Wu G."/>
            <person name="Miyauchi S."/>
            <person name="Morin E."/>
            <person name="Kuo A."/>
            <person name="Drula E."/>
            <person name="Varga T."/>
            <person name="Kohler A."/>
            <person name="Feng B."/>
            <person name="Cao Y."/>
            <person name="Lipzen A."/>
            <person name="Daum C."/>
            <person name="Hundley H."/>
            <person name="Pangilinan J."/>
            <person name="Johnson J."/>
            <person name="Barry K."/>
            <person name="LaButti K."/>
            <person name="Ng V."/>
            <person name="Ahrendt S."/>
            <person name="Min B."/>
            <person name="Choi I.G."/>
            <person name="Park H."/>
            <person name="Plett J.M."/>
            <person name="Magnuson J."/>
            <person name="Spatafora J.W."/>
            <person name="Nagy L.G."/>
            <person name="Henrissat B."/>
            <person name="Grigoriev I.V."/>
            <person name="Yang Z.L."/>
            <person name="Xu J."/>
            <person name="Martin F.M."/>
        </authorList>
    </citation>
    <scope>NUCLEOTIDE SEQUENCE</scope>
    <source>
        <strain evidence="1">KUC20120723A-06</strain>
    </source>
</reference>
<comment type="caution">
    <text evidence="1">The sequence shown here is derived from an EMBL/GenBank/DDBJ whole genome shotgun (WGS) entry which is preliminary data.</text>
</comment>
<organism evidence="1 2">
    <name type="scientific">Leucogyrophana mollusca</name>
    <dbReference type="NCBI Taxonomy" id="85980"/>
    <lineage>
        <taxon>Eukaryota</taxon>
        <taxon>Fungi</taxon>
        <taxon>Dikarya</taxon>
        <taxon>Basidiomycota</taxon>
        <taxon>Agaricomycotina</taxon>
        <taxon>Agaricomycetes</taxon>
        <taxon>Agaricomycetidae</taxon>
        <taxon>Boletales</taxon>
        <taxon>Boletales incertae sedis</taxon>
        <taxon>Leucogyrophana</taxon>
    </lineage>
</organism>
<dbReference type="EMBL" id="MU266437">
    <property type="protein sequence ID" value="KAH7923979.1"/>
    <property type="molecule type" value="Genomic_DNA"/>
</dbReference>
<evidence type="ECO:0000313" key="1">
    <source>
        <dbReference type="EMBL" id="KAH7923979.1"/>
    </source>
</evidence>
<keyword evidence="2" id="KW-1185">Reference proteome</keyword>
<protein>
    <submittedName>
        <fullName evidence="1">Uncharacterized protein</fullName>
    </submittedName>
</protein>
<name>A0ACB8BEN6_9AGAM</name>
<feature type="non-terminal residue" evidence="1">
    <location>
        <position position="1"/>
    </location>
</feature>
<dbReference type="Proteomes" id="UP000790709">
    <property type="component" value="Unassembled WGS sequence"/>
</dbReference>
<gene>
    <name evidence="1" type="ORF">BV22DRAFT_1014255</name>
</gene>
<accession>A0ACB8BEN6</accession>
<sequence>SKANLTCPAPFITGGSWKKSPVTITWQRVDFLSMLPILASLSNRSPSTIDTVGAFMSYMRHTQRV</sequence>
<evidence type="ECO:0000313" key="2">
    <source>
        <dbReference type="Proteomes" id="UP000790709"/>
    </source>
</evidence>
<proteinExistence type="predicted"/>